<protein>
    <submittedName>
        <fullName evidence="4">SSXT-like protein</fullName>
    </submittedName>
</protein>
<comment type="caution">
    <text evidence="4">The sequence shown here is derived from an EMBL/GenBank/DDBJ whole genome shotgun (WGS) entry which is preliminary data.</text>
</comment>
<evidence type="ECO:0000256" key="1">
    <source>
        <dbReference type="ARBA" id="ARBA00007945"/>
    </source>
</evidence>
<feature type="domain" description="SS18 N-terminal" evidence="3">
    <location>
        <begin position="23"/>
        <end position="78"/>
    </location>
</feature>
<gene>
    <name evidence="4" type="ORF">CYMTET_16437</name>
</gene>
<feature type="compositionally biased region" description="Polar residues" evidence="2">
    <location>
        <begin position="90"/>
        <end position="100"/>
    </location>
</feature>
<accession>A0AAE0L894</accession>
<feature type="region of interest" description="Disordered" evidence="2">
    <location>
        <begin position="80"/>
        <end position="100"/>
    </location>
</feature>
<evidence type="ECO:0000313" key="5">
    <source>
        <dbReference type="Proteomes" id="UP001190700"/>
    </source>
</evidence>
<evidence type="ECO:0000259" key="3">
    <source>
        <dbReference type="Pfam" id="PF05030"/>
    </source>
</evidence>
<dbReference type="InterPro" id="IPR007726">
    <property type="entry name" value="SS18_N"/>
</dbReference>
<dbReference type="AlphaFoldDB" id="A0AAE0L894"/>
<organism evidence="4 5">
    <name type="scientific">Cymbomonas tetramitiformis</name>
    <dbReference type="NCBI Taxonomy" id="36881"/>
    <lineage>
        <taxon>Eukaryota</taxon>
        <taxon>Viridiplantae</taxon>
        <taxon>Chlorophyta</taxon>
        <taxon>Pyramimonadophyceae</taxon>
        <taxon>Pyramimonadales</taxon>
        <taxon>Pyramimonadaceae</taxon>
        <taxon>Cymbomonas</taxon>
    </lineage>
</organism>
<evidence type="ECO:0000313" key="4">
    <source>
        <dbReference type="EMBL" id="KAK3275434.1"/>
    </source>
</evidence>
<proteinExistence type="inferred from homology"/>
<dbReference type="Pfam" id="PF05030">
    <property type="entry name" value="SSXT"/>
    <property type="match status" value="1"/>
</dbReference>
<name>A0AAE0L894_9CHLO</name>
<dbReference type="Proteomes" id="UP001190700">
    <property type="component" value="Unassembled WGS sequence"/>
</dbReference>
<keyword evidence="5" id="KW-1185">Reference proteome</keyword>
<comment type="similarity">
    <text evidence="1">Belongs to the SS18 family.</text>
</comment>
<sequence length="100" mass="10607">MLPATNPGVVGNVGNVQAAQPIITTEIIQKHLDENQQLILAILENQNLGKLNEVAAYQARLQHNLMYLAAIADAQPATASPAANAPVQAKSSRTRLSISL</sequence>
<evidence type="ECO:0000256" key="2">
    <source>
        <dbReference type="SAM" id="MobiDB-lite"/>
    </source>
</evidence>
<dbReference type="EMBL" id="LGRX02007227">
    <property type="protein sequence ID" value="KAK3275434.1"/>
    <property type="molecule type" value="Genomic_DNA"/>
</dbReference>
<reference evidence="4 5" key="1">
    <citation type="journal article" date="2015" name="Genome Biol. Evol.">
        <title>Comparative Genomics of a Bacterivorous Green Alga Reveals Evolutionary Causalities and Consequences of Phago-Mixotrophic Mode of Nutrition.</title>
        <authorList>
            <person name="Burns J.A."/>
            <person name="Paasch A."/>
            <person name="Narechania A."/>
            <person name="Kim E."/>
        </authorList>
    </citation>
    <scope>NUCLEOTIDE SEQUENCE [LARGE SCALE GENOMIC DNA]</scope>
    <source>
        <strain evidence="4 5">PLY_AMNH</strain>
    </source>
</reference>
<feature type="compositionally biased region" description="Low complexity" evidence="2">
    <location>
        <begin position="80"/>
        <end position="89"/>
    </location>
</feature>